<dbReference type="InterPro" id="IPR000281">
    <property type="entry name" value="HTH_RpiR"/>
</dbReference>
<name>A0A927MVH1_9ACTN</name>
<feature type="domain" description="SIS" evidence="6">
    <location>
        <begin position="133"/>
        <end position="273"/>
    </location>
</feature>
<evidence type="ECO:0000256" key="4">
    <source>
        <dbReference type="SAM" id="MobiDB-lite"/>
    </source>
</evidence>
<dbReference type="PROSITE" id="PS51464">
    <property type="entry name" value="SIS"/>
    <property type="match status" value="1"/>
</dbReference>
<dbReference type="PROSITE" id="PS51071">
    <property type="entry name" value="HTH_RPIR"/>
    <property type="match status" value="1"/>
</dbReference>
<dbReference type="InterPro" id="IPR046348">
    <property type="entry name" value="SIS_dom_sf"/>
</dbReference>
<dbReference type="InterPro" id="IPR047640">
    <property type="entry name" value="RpiR-like"/>
</dbReference>
<gene>
    <name evidence="7" type="ORF">HEB94_003837</name>
</gene>
<sequence>MTQDYRTPNCSTEVADPDVLERVRSLMFEFSGAERRVADLVLRDPDGVLSMSAARLALASASSVGTVIRFCHSIGLEGFQAFKLQLTSLRLGSQRPDIIGKRPVNAPDDVLQRTLTNLGRAIASMDVELIERVGLAIRQAERVHLCGSGPSLRITTAFGGLLSRSGFHCSYPDDSDTQTAIAARLTARDVCVAVSHSGTTAATLHAAELASQAGARLVVLTSFSGSPLAELGDMTLVAGAPGDPYRSADTASRTVHLALVQAITSVAADPPNPTSTGCAAPCGGRPSPDQEPTRTGPAPLSVGR</sequence>
<dbReference type="PANTHER" id="PTHR30514">
    <property type="entry name" value="GLUCOKINASE"/>
    <property type="match status" value="1"/>
</dbReference>
<dbReference type="PANTHER" id="PTHR30514:SF1">
    <property type="entry name" value="HTH-TYPE TRANSCRIPTIONAL REGULATOR HEXR-RELATED"/>
    <property type="match status" value="1"/>
</dbReference>
<dbReference type="RefSeq" id="WP_192751005.1">
    <property type="nucleotide sequence ID" value="NZ_BAABJL010000151.1"/>
</dbReference>
<keyword evidence="1" id="KW-0805">Transcription regulation</keyword>
<organism evidence="7 8">
    <name type="scientific">Actinopolymorpha pittospori</name>
    <dbReference type="NCBI Taxonomy" id="648752"/>
    <lineage>
        <taxon>Bacteria</taxon>
        <taxon>Bacillati</taxon>
        <taxon>Actinomycetota</taxon>
        <taxon>Actinomycetes</taxon>
        <taxon>Propionibacteriales</taxon>
        <taxon>Actinopolymorphaceae</taxon>
        <taxon>Actinopolymorpha</taxon>
    </lineage>
</organism>
<dbReference type="SUPFAM" id="SSF53697">
    <property type="entry name" value="SIS domain"/>
    <property type="match status" value="1"/>
</dbReference>
<dbReference type="GO" id="GO:0097367">
    <property type="term" value="F:carbohydrate derivative binding"/>
    <property type="evidence" value="ECO:0007669"/>
    <property type="project" value="InterPro"/>
</dbReference>
<keyword evidence="2 7" id="KW-0238">DNA-binding</keyword>
<evidence type="ECO:0000256" key="2">
    <source>
        <dbReference type="ARBA" id="ARBA00023125"/>
    </source>
</evidence>
<protein>
    <submittedName>
        <fullName evidence="7">DNA-binding MurR/RpiR family transcriptional regulator</fullName>
    </submittedName>
</protein>
<evidence type="ECO:0000313" key="8">
    <source>
        <dbReference type="Proteomes" id="UP000638648"/>
    </source>
</evidence>
<evidence type="ECO:0000313" key="7">
    <source>
        <dbReference type="EMBL" id="MBE1606989.1"/>
    </source>
</evidence>
<keyword evidence="3" id="KW-0804">Transcription</keyword>
<dbReference type="SUPFAM" id="SSF46689">
    <property type="entry name" value="Homeodomain-like"/>
    <property type="match status" value="1"/>
</dbReference>
<dbReference type="Proteomes" id="UP000638648">
    <property type="component" value="Unassembled WGS sequence"/>
</dbReference>
<dbReference type="Pfam" id="PF01418">
    <property type="entry name" value="HTH_6"/>
    <property type="match status" value="1"/>
</dbReference>
<evidence type="ECO:0000256" key="1">
    <source>
        <dbReference type="ARBA" id="ARBA00023015"/>
    </source>
</evidence>
<dbReference type="GO" id="GO:1901135">
    <property type="term" value="P:carbohydrate derivative metabolic process"/>
    <property type="evidence" value="ECO:0007669"/>
    <property type="project" value="InterPro"/>
</dbReference>
<dbReference type="EMBL" id="JADBEM010000001">
    <property type="protein sequence ID" value="MBE1606989.1"/>
    <property type="molecule type" value="Genomic_DNA"/>
</dbReference>
<proteinExistence type="predicted"/>
<dbReference type="AlphaFoldDB" id="A0A927MVH1"/>
<evidence type="ECO:0000256" key="3">
    <source>
        <dbReference type="ARBA" id="ARBA00023163"/>
    </source>
</evidence>
<dbReference type="Gene3D" id="3.40.50.10490">
    <property type="entry name" value="Glucose-6-phosphate isomerase like protein, domain 1"/>
    <property type="match status" value="1"/>
</dbReference>
<evidence type="ECO:0000259" key="5">
    <source>
        <dbReference type="PROSITE" id="PS51071"/>
    </source>
</evidence>
<dbReference type="Pfam" id="PF01380">
    <property type="entry name" value="SIS"/>
    <property type="match status" value="1"/>
</dbReference>
<keyword evidence="8" id="KW-1185">Reference proteome</keyword>
<feature type="domain" description="HTH rpiR-type" evidence="5">
    <location>
        <begin position="17"/>
        <end position="93"/>
    </location>
</feature>
<dbReference type="InterPro" id="IPR009057">
    <property type="entry name" value="Homeodomain-like_sf"/>
</dbReference>
<dbReference type="GO" id="GO:0003700">
    <property type="term" value="F:DNA-binding transcription factor activity"/>
    <property type="evidence" value="ECO:0007669"/>
    <property type="project" value="InterPro"/>
</dbReference>
<dbReference type="InterPro" id="IPR036388">
    <property type="entry name" value="WH-like_DNA-bd_sf"/>
</dbReference>
<dbReference type="CDD" id="cd05013">
    <property type="entry name" value="SIS_RpiR"/>
    <property type="match status" value="1"/>
</dbReference>
<dbReference type="GO" id="GO:0003677">
    <property type="term" value="F:DNA binding"/>
    <property type="evidence" value="ECO:0007669"/>
    <property type="project" value="UniProtKB-KW"/>
</dbReference>
<dbReference type="Gene3D" id="1.10.10.10">
    <property type="entry name" value="Winged helix-like DNA-binding domain superfamily/Winged helix DNA-binding domain"/>
    <property type="match status" value="1"/>
</dbReference>
<accession>A0A927MVH1</accession>
<dbReference type="InterPro" id="IPR001347">
    <property type="entry name" value="SIS_dom"/>
</dbReference>
<reference evidence="7" key="1">
    <citation type="submission" date="2020-10" db="EMBL/GenBank/DDBJ databases">
        <title>Sequencing the genomes of 1000 actinobacteria strains.</title>
        <authorList>
            <person name="Klenk H.-P."/>
        </authorList>
    </citation>
    <scope>NUCLEOTIDE SEQUENCE</scope>
    <source>
        <strain evidence="7">DSM 45354</strain>
    </source>
</reference>
<dbReference type="InterPro" id="IPR035472">
    <property type="entry name" value="RpiR-like_SIS"/>
</dbReference>
<feature type="region of interest" description="Disordered" evidence="4">
    <location>
        <begin position="268"/>
        <end position="304"/>
    </location>
</feature>
<comment type="caution">
    <text evidence="7">The sequence shown here is derived from an EMBL/GenBank/DDBJ whole genome shotgun (WGS) entry which is preliminary data.</text>
</comment>
<evidence type="ECO:0000259" key="6">
    <source>
        <dbReference type="PROSITE" id="PS51464"/>
    </source>
</evidence>